<keyword evidence="1" id="KW-0378">Hydrolase</keyword>
<dbReference type="EMBL" id="LR796734">
    <property type="protein sequence ID" value="CAB4162866.1"/>
    <property type="molecule type" value="Genomic_DNA"/>
</dbReference>
<evidence type="ECO:0000313" key="1">
    <source>
        <dbReference type="EMBL" id="CAB4162866.1"/>
    </source>
</evidence>
<protein>
    <submittedName>
        <fullName evidence="1">Prohead core scaffolding protein and protease</fullName>
    </submittedName>
</protein>
<dbReference type="InterPro" id="IPR005082">
    <property type="entry name" value="Peptidase_U9_T4_prohead"/>
</dbReference>
<reference evidence="1" key="1">
    <citation type="submission" date="2020-04" db="EMBL/GenBank/DDBJ databases">
        <authorList>
            <person name="Chiriac C."/>
            <person name="Salcher M."/>
            <person name="Ghai R."/>
            <person name="Kavagutti S V."/>
        </authorList>
    </citation>
    <scope>NUCLEOTIDE SEQUENCE</scope>
</reference>
<dbReference type="Pfam" id="PF03420">
    <property type="entry name" value="Peptidase_S77"/>
    <property type="match status" value="1"/>
</dbReference>
<dbReference type="GO" id="GO:0008233">
    <property type="term" value="F:peptidase activity"/>
    <property type="evidence" value="ECO:0007669"/>
    <property type="project" value="UniProtKB-KW"/>
</dbReference>
<gene>
    <name evidence="1" type="ORF">UFOVP787_154</name>
</gene>
<accession>A0A6J5NYU1</accession>
<keyword evidence="1" id="KW-0645">Protease</keyword>
<organism evidence="1">
    <name type="scientific">uncultured Caudovirales phage</name>
    <dbReference type="NCBI Taxonomy" id="2100421"/>
    <lineage>
        <taxon>Viruses</taxon>
        <taxon>Duplodnaviria</taxon>
        <taxon>Heunggongvirae</taxon>
        <taxon>Uroviricota</taxon>
        <taxon>Caudoviricetes</taxon>
        <taxon>Peduoviridae</taxon>
        <taxon>Maltschvirus</taxon>
        <taxon>Maltschvirus maltsch</taxon>
    </lineage>
</organism>
<sequence>MKLFTELVEDVQYITEAKENGKKEYFIEGIFLQANIKNRNGRMYPIDVLEKEVSRYKAEVIENKRAFGELGHPSGPSINLDRVSHIITELYRKGSNFIGKAKITETPMGQIARGIMESGGQLGVSSRAMGSLKEEKGVMVVQNDLRLSTAADIVADPSAPDAFVKGIMENVEWIYDPVKGTWHEEKLYETKKIIKRMTISELEEKRLAIFEDYVASLAIKNKIL</sequence>
<dbReference type="GO" id="GO:0006508">
    <property type="term" value="P:proteolysis"/>
    <property type="evidence" value="ECO:0007669"/>
    <property type="project" value="UniProtKB-KW"/>
</dbReference>
<proteinExistence type="predicted"/>
<name>A0A6J5NYU1_9CAUD</name>